<evidence type="ECO:0000256" key="8">
    <source>
        <dbReference type="ARBA" id="ARBA00022777"/>
    </source>
</evidence>
<comment type="pathway">
    <text evidence="1 14">Cofactor biosynthesis; FAD biosynthesis; FAD from FMN: step 1/1.</text>
</comment>
<evidence type="ECO:0000256" key="6">
    <source>
        <dbReference type="ARBA" id="ARBA00022695"/>
    </source>
</evidence>
<dbReference type="EMBL" id="JAEKNR010000234">
    <property type="protein sequence ID" value="MBJ7601024.1"/>
    <property type="molecule type" value="Genomic_DNA"/>
</dbReference>
<name>A0A934NBM0_9BACT</name>
<dbReference type="NCBIfam" id="TIGR00083">
    <property type="entry name" value="ribF"/>
    <property type="match status" value="1"/>
</dbReference>
<evidence type="ECO:0000256" key="11">
    <source>
        <dbReference type="ARBA" id="ARBA00023268"/>
    </source>
</evidence>
<evidence type="ECO:0000256" key="4">
    <source>
        <dbReference type="ARBA" id="ARBA00022643"/>
    </source>
</evidence>
<evidence type="ECO:0000256" key="2">
    <source>
        <dbReference type="ARBA" id="ARBA00005201"/>
    </source>
</evidence>
<dbReference type="PIRSF" id="PIRSF004491">
    <property type="entry name" value="FAD_Synth"/>
    <property type="match status" value="1"/>
</dbReference>
<dbReference type="GO" id="GO:0006747">
    <property type="term" value="P:FAD biosynthetic process"/>
    <property type="evidence" value="ECO:0007669"/>
    <property type="project" value="UniProtKB-UniRule"/>
</dbReference>
<dbReference type="InterPro" id="IPR015865">
    <property type="entry name" value="Riboflavin_kinase_bac/euk"/>
</dbReference>
<evidence type="ECO:0000256" key="14">
    <source>
        <dbReference type="PIRNR" id="PIRNR004491"/>
    </source>
</evidence>
<keyword evidence="3 14" id="KW-0285">Flavoprotein</keyword>
<dbReference type="InterPro" id="IPR002606">
    <property type="entry name" value="Riboflavin_kinase_bac"/>
</dbReference>
<dbReference type="GO" id="GO:0008531">
    <property type="term" value="F:riboflavin kinase activity"/>
    <property type="evidence" value="ECO:0007669"/>
    <property type="project" value="UniProtKB-UniRule"/>
</dbReference>
<evidence type="ECO:0000256" key="12">
    <source>
        <dbReference type="ARBA" id="ARBA00047880"/>
    </source>
</evidence>
<dbReference type="AlphaFoldDB" id="A0A934NBM0"/>
<dbReference type="Pfam" id="PF01687">
    <property type="entry name" value="Flavokinase"/>
    <property type="match status" value="1"/>
</dbReference>
<keyword evidence="4 14" id="KW-0288">FMN</keyword>
<dbReference type="SUPFAM" id="SSF52374">
    <property type="entry name" value="Nucleotidylyl transferase"/>
    <property type="match status" value="1"/>
</dbReference>
<keyword evidence="6 14" id="KW-0548">Nucleotidyltransferase</keyword>
<dbReference type="RefSeq" id="WP_338205064.1">
    <property type="nucleotide sequence ID" value="NZ_JAEKNR010000234.1"/>
</dbReference>
<keyword evidence="8 14" id="KW-0418">Kinase</keyword>
<dbReference type="InterPro" id="IPR015864">
    <property type="entry name" value="FAD_synthase"/>
</dbReference>
<evidence type="ECO:0000313" key="16">
    <source>
        <dbReference type="EMBL" id="MBJ7601024.1"/>
    </source>
</evidence>
<dbReference type="Gene3D" id="3.40.50.620">
    <property type="entry name" value="HUPs"/>
    <property type="match status" value="1"/>
</dbReference>
<keyword evidence="9 14" id="KW-0274">FAD</keyword>
<keyword evidence="7 14" id="KW-0547">Nucleotide-binding</keyword>
<comment type="similarity">
    <text evidence="14">Belongs to the ribF family.</text>
</comment>
<evidence type="ECO:0000256" key="10">
    <source>
        <dbReference type="ARBA" id="ARBA00022840"/>
    </source>
</evidence>
<reference evidence="16" key="1">
    <citation type="submission" date="2020-10" db="EMBL/GenBank/DDBJ databases">
        <title>Ca. Dormibacterota MAGs.</title>
        <authorList>
            <person name="Montgomery K."/>
        </authorList>
    </citation>
    <scope>NUCLEOTIDE SEQUENCE [LARGE SCALE GENOMIC DNA]</scope>
    <source>
        <strain evidence="16">SC8812_S17_10</strain>
    </source>
</reference>
<evidence type="ECO:0000256" key="9">
    <source>
        <dbReference type="ARBA" id="ARBA00022827"/>
    </source>
</evidence>
<sequence length="309" mass="33930">MPVQIHFGFQNHRLGPVGLAIGSFDGLHLGHQAVLGRLRERASEEGLQATMITFDPHPRCVLDPSNCPPMITTLEERLDLAAQLGVEHAIVLEFNRALAGLPAEEFMAQVLAAMDMRRLVAGADFALGRARAGNVEWLRRHGVEAGYGVEVVDPVVVDGEEVHSSEVRRRLILGEVEAANQLLGRAFTLSGLVLPGDRIGRGIGWPTVNLSVPAGKLVPARGIYAGWAVTPEGEYMAGISIGYRPTFTSAELRVEAYLLDFSGDLYQRRLELRLTNRLHDEIRFSDMAELADQIARDVDTTRRLLGGRR</sequence>
<protein>
    <recommendedName>
        <fullName evidence="14">Riboflavin biosynthesis protein</fullName>
    </recommendedName>
    <domain>
        <recommendedName>
            <fullName evidence="14">Riboflavin kinase</fullName>
            <ecNumber evidence="14">2.7.1.26</ecNumber>
        </recommendedName>
        <alternativeName>
            <fullName evidence="14">Flavokinase</fullName>
        </alternativeName>
    </domain>
    <domain>
        <recommendedName>
            <fullName evidence="14">FMN adenylyltransferase</fullName>
            <ecNumber evidence="14">2.7.7.2</ecNumber>
        </recommendedName>
        <alternativeName>
            <fullName evidence="14">FAD pyrophosphorylase</fullName>
        </alternativeName>
        <alternativeName>
            <fullName evidence="14">FAD synthase</fullName>
        </alternativeName>
    </domain>
</protein>
<organism evidence="16 17">
    <name type="scientific">Candidatus Nephthysia bennettiae</name>
    <dbReference type="NCBI Taxonomy" id="3127016"/>
    <lineage>
        <taxon>Bacteria</taxon>
        <taxon>Bacillati</taxon>
        <taxon>Candidatus Dormiibacterota</taxon>
        <taxon>Candidatus Dormibacteria</taxon>
        <taxon>Candidatus Dormibacterales</taxon>
        <taxon>Candidatus Dormibacteraceae</taxon>
        <taxon>Candidatus Nephthysia</taxon>
    </lineage>
</organism>
<keyword evidence="5 14" id="KW-0808">Transferase</keyword>
<dbReference type="InterPro" id="IPR023465">
    <property type="entry name" value="Riboflavin_kinase_dom_sf"/>
</dbReference>
<comment type="catalytic activity">
    <reaction evidence="13 14">
        <text>FMN + ATP + H(+) = FAD + diphosphate</text>
        <dbReference type="Rhea" id="RHEA:17237"/>
        <dbReference type="ChEBI" id="CHEBI:15378"/>
        <dbReference type="ChEBI" id="CHEBI:30616"/>
        <dbReference type="ChEBI" id="CHEBI:33019"/>
        <dbReference type="ChEBI" id="CHEBI:57692"/>
        <dbReference type="ChEBI" id="CHEBI:58210"/>
        <dbReference type="EC" id="2.7.7.2"/>
    </reaction>
</comment>
<dbReference type="SUPFAM" id="SSF82114">
    <property type="entry name" value="Riboflavin kinase-like"/>
    <property type="match status" value="1"/>
</dbReference>
<dbReference type="GO" id="GO:0009398">
    <property type="term" value="P:FMN biosynthetic process"/>
    <property type="evidence" value="ECO:0007669"/>
    <property type="project" value="UniProtKB-UniRule"/>
</dbReference>
<dbReference type="PANTHER" id="PTHR22749">
    <property type="entry name" value="RIBOFLAVIN KINASE/FMN ADENYLYLTRANSFERASE"/>
    <property type="match status" value="1"/>
</dbReference>
<keyword evidence="11" id="KW-0511">Multifunctional enzyme</keyword>
<evidence type="ECO:0000256" key="1">
    <source>
        <dbReference type="ARBA" id="ARBA00004726"/>
    </source>
</evidence>
<evidence type="ECO:0000313" key="17">
    <source>
        <dbReference type="Proteomes" id="UP000612893"/>
    </source>
</evidence>
<comment type="caution">
    <text evidence="16">The sequence shown here is derived from an EMBL/GenBank/DDBJ whole genome shotgun (WGS) entry which is preliminary data.</text>
</comment>
<feature type="domain" description="Riboflavin kinase" evidence="15">
    <location>
        <begin position="182"/>
        <end position="306"/>
    </location>
</feature>
<proteinExistence type="inferred from homology"/>
<comment type="catalytic activity">
    <reaction evidence="12 14">
        <text>riboflavin + ATP = FMN + ADP + H(+)</text>
        <dbReference type="Rhea" id="RHEA:14357"/>
        <dbReference type="ChEBI" id="CHEBI:15378"/>
        <dbReference type="ChEBI" id="CHEBI:30616"/>
        <dbReference type="ChEBI" id="CHEBI:57986"/>
        <dbReference type="ChEBI" id="CHEBI:58210"/>
        <dbReference type="ChEBI" id="CHEBI:456216"/>
        <dbReference type="EC" id="2.7.1.26"/>
    </reaction>
</comment>
<evidence type="ECO:0000256" key="7">
    <source>
        <dbReference type="ARBA" id="ARBA00022741"/>
    </source>
</evidence>
<gene>
    <name evidence="16" type="primary">ribF</name>
    <name evidence="16" type="ORF">JF922_23505</name>
</gene>
<dbReference type="GO" id="GO:0003919">
    <property type="term" value="F:FMN adenylyltransferase activity"/>
    <property type="evidence" value="ECO:0007669"/>
    <property type="project" value="UniProtKB-UniRule"/>
</dbReference>
<dbReference type="PANTHER" id="PTHR22749:SF6">
    <property type="entry name" value="RIBOFLAVIN KINASE"/>
    <property type="match status" value="1"/>
</dbReference>
<dbReference type="Gene3D" id="2.40.30.30">
    <property type="entry name" value="Riboflavin kinase-like"/>
    <property type="match status" value="1"/>
</dbReference>
<accession>A0A934NBM0</accession>
<evidence type="ECO:0000259" key="15">
    <source>
        <dbReference type="SMART" id="SM00904"/>
    </source>
</evidence>
<dbReference type="SMART" id="SM00904">
    <property type="entry name" value="Flavokinase"/>
    <property type="match status" value="1"/>
</dbReference>
<dbReference type="EC" id="2.7.1.26" evidence="14"/>
<keyword evidence="10 14" id="KW-0067">ATP-binding</keyword>
<evidence type="ECO:0000256" key="13">
    <source>
        <dbReference type="ARBA" id="ARBA00049494"/>
    </source>
</evidence>
<dbReference type="EC" id="2.7.7.2" evidence="14"/>
<dbReference type="CDD" id="cd02064">
    <property type="entry name" value="FAD_synthetase_N"/>
    <property type="match status" value="1"/>
</dbReference>
<evidence type="ECO:0000256" key="5">
    <source>
        <dbReference type="ARBA" id="ARBA00022679"/>
    </source>
</evidence>
<evidence type="ECO:0000256" key="3">
    <source>
        <dbReference type="ARBA" id="ARBA00022630"/>
    </source>
</evidence>
<comment type="pathway">
    <text evidence="2 14">Cofactor biosynthesis; FMN biosynthesis; FMN from riboflavin (ATP route): step 1/1.</text>
</comment>
<keyword evidence="17" id="KW-1185">Reference proteome</keyword>
<dbReference type="Proteomes" id="UP000612893">
    <property type="component" value="Unassembled WGS sequence"/>
</dbReference>
<dbReference type="InterPro" id="IPR014729">
    <property type="entry name" value="Rossmann-like_a/b/a_fold"/>
</dbReference>
<dbReference type="Pfam" id="PF06574">
    <property type="entry name" value="FAD_syn"/>
    <property type="match status" value="1"/>
</dbReference>
<dbReference type="GO" id="GO:0005524">
    <property type="term" value="F:ATP binding"/>
    <property type="evidence" value="ECO:0007669"/>
    <property type="project" value="UniProtKB-UniRule"/>
</dbReference>
<dbReference type="InterPro" id="IPR023468">
    <property type="entry name" value="Riboflavin_kinase"/>
</dbReference>
<dbReference type="FunFam" id="3.40.50.620:FF:000021">
    <property type="entry name" value="Riboflavin biosynthesis protein"/>
    <property type="match status" value="1"/>
</dbReference>